<sequence>MAWGVSLAWLGSLSIAK</sequence>
<reference evidence="1" key="1">
    <citation type="submission" date="2014-11" db="EMBL/GenBank/DDBJ databases">
        <authorList>
            <person name="Amaro Gonzalez C."/>
        </authorList>
    </citation>
    <scope>NUCLEOTIDE SEQUENCE</scope>
</reference>
<organism evidence="1">
    <name type="scientific">Anguilla anguilla</name>
    <name type="common">European freshwater eel</name>
    <name type="synonym">Muraena anguilla</name>
    <dbReference type="NCBI Taxonomy" id="7936"/>
    <lineage>
        <taxon>Eukaryota</taxon>
        <taxon>Metazoa</taxon>
        <taxon>Chordata</taxon>
        <taxon>Craniata</taxon>
        <taxon>Vertebrata</taxon>
        <taxon>Euteleostomi</taxon>
        <taxon>Actinopterygii</taxon>
        <taxon>Neopterygii</taxon>
        <taxon>Teleostei</taxon>
        <taxon>Anguilliformes</taxon>
        <taxon>Anguillidae</taxon>
        <taxon>Anguilla</taxon>
    </lineage>
</organism>
<proteinExistence type="predicted"/>
<dbReference type="AlphaFoldDB" id="A0A0E9UX18"/>
<dbReference type="EMBL" id="GBXM01038225">
    <property type="protein sequence ID" value="JAH70352.1"/>
    <property type="molecule type" value="Transcribed_RNA"/>
</dbReference>
<reference evidence="1" key="2">
    <citation type="journal article" date="2015" name="Fish Shellfish Immunol.">
        <title>Early steps in the European eel (Anguilla anguilla)-Vibrio vulnificus interaction in the gills: Role of the RtxA13 toxin.</title>
        <authorList>
            <person name="Callol A."/>
            <person name="Pajuelo D."/>
            <person name="Ebbesson L."/>
            <person name="Teles M."/>
            <person name="MacKenzie S."/>
            <person name="Amaro C."/>
        </authorList>
    </citation>
    <scope>NUCLEOTIDE SEQUENCE</scope>
</reference>
<evidence type="ECO:0000313" key="1">
    <source>
        <dbReference type="EMBL" id="JAH70352.1"/>
    </source>
</evidence>
<name>A0A0E9UX18_ANGAN</name>
<accession>A0A0E9UX18</accession>
<protein>
    <submittedName>
        <fullName evidence="1">Uncharacterized protein</fullName>
    </submittedName>
</protein>